<name>A0A917V572_9HYPH</name>
<keyword evidence="5 9" id="KW-0997">Cell inner membrane</keyword>
<feature type="domain" description="AprE-like beta-barrel" evidence="12">
    <location>
        <begin position="328"/>
        <end position="420"/>
    </location>
</feature>
<comment type="similarity">
    <text evidence="2 9">Belongs to the membrane fusion protein (MFP) (TC 8.A.1) family.</text>
</comment>
<dbReference type="PANTHER" id="PTHR30386">
    <property type="entry name" value="MEMBRANE FUSION SUBUNIT OF EMRAB-TOLC MULTIDRUG EFFLUX PUMP"/>
    <property type="match status" value="1"/>
</dbReference>
<dbReference type="EMBL" id="BMMF01000008">
    <property type="protein sequence ID" value="GGK39097.1"/>
    <property type="molecule type" value="Genomic_DNA"/>
</dbReference>
<comment type="caution">
    <text evidence="13">The sequence shown here is derived from an EMBL/GenBank/DDBJ whole genome shotgun (WGS) entry which is preliminary data.</text>
</comment>
<accession>A0A917V572</accession>
<evidence type="ECO:0000313" key="13">
    <source>
        <dbReference type="EMBL" id="GGK39097.1"/>
    </source>
</evidence>
<evidence type="ECO:0000256" key="5">
    <source>
        <dbReference type="ARBA" id="ARBA00022519"/>
    </source>
</evidence>
<evidence type="ECO:0000256" key="9">
    <source>
        <dbReference type="RuleBase" id="RU365093"/>
    </source>
</evidence>
<dbReference type="GO" id="GO:0015031">
    <property type="term" value="P:protein transport"/>
    <property type="evidence" value="ECO:0007669"/>
    <property type="project" value="InterPro"/>
</dbReference>
<evidence type="ECO:0000259" key="12">
    <source>
        <dbReference type="Pfam" id="PF26002"/>
    </source>
</evidence>
<feature type="coiled-coil region" evidence="10">
    <location>
        <begin position="237"/>
        <end position="293"/>
    </location>
</feature>
<dbReference type="Pfam" id="PF25994">
    <property type="entry name" value="HH_AprE"/>
    <property type="match status" value="1"/>
</dbReference>
<keyword evidence="7 9" id="KW-1133">Transmembrane helix</keyword>
<evidence type="ECO:0000313" key="14">
    <source>
        <dbReference type="Proteomes" id="UP000600449"/>
    </source>
</evidence>
<dbReference type="InterPro" id="IPR050739">
    <property type="entry name" value="MFP"/>
</dbReference>
<keyword evidence="4 9" id="KW-1003">Cell membrane</keyword>
<organism evidence="13 14">
    <name type="scientific">Salinarimonas ramus</name>
    <dbReference type="NCBI Taxonomy" id="690164"/>
    <lineage>
        <taxon>Bacteria</taxon>
        <taxon>Pseudomonadati</taxon>
        <taxon>Pseudomonadota</taxon>
        <taxon>Alphaproteobacteria</taxon>
        <taxon>Hyphomicrobiales</taxon>
        <taxon>Salinarimonadaceae</taxon>
        <taxon>Salinarimonas</taxon>
    </lineage>
</organism>
<evidence type="ECO:0000259" key="11">
    <source>
        <dbReference type="Pfam" id="PF25994"/>
    </source>
</evidence>
<keyword evidence="14" id="KW-1185">Reference proteome</keyword>
<dbReference type="Pfam" id="PF26002">
    <property type="entry name" value="Beta-barrel_AprE"/>
    <property type="match status" value="1"/>
</dbReference>
<gene>
    <name evidence="13" type="ORF">GCM10011322_27690</name>
</gene>
<reference evidence="13 14" key="1">
    <citation type="journal article" date="2014" name="Int. J. Syst. Evol. Microbiol.">
        <title>Complete genome sequence of Corynebacterium casei LMG S-19264T (=DSM 44701T), isolated from a smear-ripened cheese.</title>
        <authorList>
            <consortium name="US DOE Joint Genome Institute (JGI-PGF)"/>
            <person name="Walter F."/>
            <person name="Albersmeier A."/>
            <person name="Kalinowski J."/>
            <person name="Ruckert C."/>
        </authorList>
    </citation>
    <scope>NUCLEOTIDE SEQUENCE [LARGE SCALE GENOMIC DNA]</scope>
    <source>
        <strain evidence="13 14">CGMCC 1.9161</strain>
    </source>
</reference>
<dbReference type="Gene3D" id="1.10.287.1490">
    <property type="match status" value="1"/>
</dbReference>
<dbReference type="PRINTS" id="PR01490">
    <property type="entry name" value="RTXTOXIND"/>
</dbReference>
<evidence type="ECO:0000256" key="8">
    <source>
        <dbReference type="ARBA" id="ARBA00023136"/>
    </source>
</evidence>
<evidence type="ECO:0000256" key="6">
    <source>
        <dbReference type="ARBA" id="ARBA00022692"/>
    </source>
</evidence>
<dbReference type="AlphaFoldDB" id="A0A917V572"/>
<feature type="transmembrane region" description="Helical" evidence="9">
    <location>
        <begin position="20"/>
        <end position="39"/>
    </location>
</feature>
<sequence length="444" mass="49118">MQTMPTRDWYANVPRSARGATIAGIVTLFATFLTFGVWANSAPIAGAVVATGVFVTTGSNKTVQHLEGGVIKEIVVREGDHVMPGDTLVILDETAPQAELRRLQLRFARTLAMEARLVAEIEGLPDIAFPDVLLAKAQDPDVAEMIERQRLTFSARKRHLDSEIATLTRGVDALQERVTGNEVQISSVEEQIAFFEEELADKETLLRQGLVRRPEVLAIQRARASMHGEIGRLIGDMGDARERIARGEEQINALRNAAVKAAVEELQQVHAEMSDLRERIRSAENILERIRITAPVEGIVVKLRYHTAGGVIEAGKNVMEIVPIDEPLLIEARVRPRDVDSVRRGQQASVRLTALNQRTTPMVAGEVIYLSADALPEERPGVASEGDLYVVRIALDDASVARIPHFEPTAGMPAEVYIETAERTFFEYLIRPLRDSMARAFRET</sequence>
<protein>
    <recommendedName>
        <fullName evidence="9">Membrane fusion protein (MFP) family protein</fullName>
    </recommendedName>
</protein>
<dbReference type="Gene3D" id="2.40.30.170">
    <property type="match status" value="1"/>
</dbReference>
<dbReference type="InterPro" id="IPR010129">
    <property type="entry name" value="T1SS_HlyD"/>
</dbReference>
<dbReference type="NCBIfam" id="TIGR01843">
    <property type="entry name" value="type_I_hlyD"/>
    <property type="match status" value="1"/>
</dbReference>
<dbReference type="GO" id="GO:0005886">
    <property type="term" value="C:plasma membrane"/>
    <property type="evidence" value="ECO:0007669"/>
    <property type="project" value="UniProtKB-SubCell"/>
</dbReference>
<keyword evidence="8 9" id="KW-0472">Membrane</keyword>
<keyword evidence="10" id="KW-0175">Coiled coil</keyword>
<keyword evidence="3 9" id="KW-0813">Transport</keyword>
<dbReference type="InterPro" id="IPR058781">
    <property type="entry name" value="HH_AprE-like"/>
</dbReference>
<dbReference type="Proteomes" id="UP000600449">
    <property type="component" value="Unassembled WGS sequence"/>
</dbReference>
<feature type="coiled-coil region" evidence="10">
    <location>
        <begin position="171"/>
        <end position="205"/>
    </location>
</feature>
<proteinExistence type="inferred from homology"/>
<dbReference type="InterPro" id="IPR058982">
    <property type="entry name" value="Beta-barrel_AprE"/>
</dbReference>
<evidence type="ECO:0000256" key="4">
    <source>
        <dbReference type="ARBA" id="ARBA00022475"/>
    </source>
</evidence>
<evidence type="ECO:0000256" key="3">
    <source>
        <dbReference type="ARBA" id="ARBA00022448"/>
    </source>
</evidence>
<keyword evidence="6 9" id="KW-0812">Transmembrane</keyword>
<evidence type="ECO:0000256" key="2">
    <source>
        <dbReference type="ARBA" id="ARBA00009477"/>
    </source>
</evidence>
<comment type="subcellular location">
    <subcellularLocation>
        <location evidence="1 9">Cell inner membrane</location>
        <topology evidence="1 9">Single-pass membrane protein</topology>
    </subcellularLocation>
</comment>
<evidence type="ECO:0000256" key="1">
    <source>
        <dbReference type="ARBA" id="ARBA00004377"/>
    </source>
</evidence>
<evidence type="ECO:0000256" key="7">
    <source>
        <dbReference type="ARBA" id="ARBA00022989"/>
    </source>
</evidence>
<evidence type="ECO:0000256" key="10">
    <source>
        <dbReference type="SAM" id="Coils"/>
    </source>
</evidence>
<feature type="domain" description="AprE-like long alpha-helical hairpin" evidence="11">
    <location>
        <begin position="97"/>
        <end position="285"/>
    </location>
</feature>
<dbReference type="PANTHER" id="PTHR30386:SF17">
    <property type="entry name" value="ALKALINE PROTEASE SECRETION PROTEIN APRE"/>
    <property type="match status" value="1"/>
</dbReference>